<dbReference type="NCBIfam" id="TIGR03373">
    <property type="entry name" value="VI_minor_4"/>
    <property type="match status" value="1"/>
</dbReference>
<name>A0ABT5TC66_9RHOB</name>
<gene>
    <name evidence="2" type="primary">tagF</name>
    <name evidence="2" type="ORF">PUT78_12600</name>
</gene>
<evidence type="ECO:0000313" key="3">
    <source>
        <dbReference type="Proteomes" id="UP001431784"/>
    </source>
</evidence>
<keyword evidence="3" id="KW-1185">Reference proteome</keyword>
<organism evidence="2 3">
    <name type="scientific">Roseinatronobacter alkalisoli</name>
    <dbReference type="NCBI Taxonomy" id="3028235"/>
    <lineage>
        <taxon>Bacteria</taxon>
        <taxon>Pseudomonadati</taxon>
        <taxon>Pseudomonadota</taxon>
        <taxon>Alphaproteobacteria</taxon>
        <taxon>Rhodobacterales</taxon>
        <taxon>Paracoccaceae</taxon>
        <taxon>Roseinatronobacter</taxon>
    </lineage>
</organism>
<dbReference type="InterPro" id="IPR017748">
    <property type="entry name" value="TagF"/>
</dbReference>
<dbReference type="Pfam" id="PF09867">
    <property type="entry name" value="TagF_N"/>
    <property type="match status" value="1"/>
</dbReference>
<evidence type="ECO:0000313" key="2">
    <source>
        <dbReference type="EMBL" id="MDD7971941.1"/>
    </source>
</evidence>
<sequence length="390" mass="41567">MNEDKKDPGGRTAADGTPDRVVDGTPMARKPQDGSTAHTPDMVSDMAAVTPPRTLQPQDAPAPEPAAADLVTDTPDPDDGTPADHGPADHDADASEDDQADTPPQDTQSEDTAPGNVGLDDDMQASAAPPAPHPAPRPACTAALFGKLPARGDFIARNMPRPLQRPFEDWLIPLIQETRAELGMNWDATWRSAGPWRFWIGPDVLGGSWQRDLRKPVHDQAGTGGAMTGVLLPSADRHGRDFPLVLLLADRLARLIPPPVTTPPDRGWYDLCEAFLYAARGRADISATEAELDRLPGPILPEGADTMDALLARQALWAQSHETTADGTSMIWLDIAQADHHLAAGSRSYWWQAPSGRAATRALSLAGLPDAGTFAFMLSQGQPDTVAPSS</sequence>
<dbReference type="Proteomes" id="UP001431784">
    <property type="component" value="Unassembled WGS sequence"/>
</dbReference>
<feature type="compositionally biased region" description="Low complexity" evidence="1">
    <location>
        <begin position="56"/>
        <end position="74"/>
    </location>
</feature>
<reference evidence="2" key="1">
    <citation type="submission" date="2023-02" db="EMBL/GenBank/DDBJ databases">
        <title>Description of Roseinatronobacter alkalisoli sp. nov., an alkaliphilic bacerium isolated from soda soil.</title>
        <authorList>
            <person name="Wei W."/>
        </authorList>
    </citation>
    <scope>NUCLEOTIDE SEQUENCE</scope>
    <source>
        <strain evidence="2">HJB301</strain>
    </source>
</reference>
<dbReference type="EMBL" id="JAQZSM010000011">
    <property type="protein sequence ID" value="MDD7971941.1"/>
    <property type="molecule type" value="Genomic_DNA"/>
</dbReference>
<evidence type="ECO:0000256" key="1">
    <source>
        <dbReference type="SAM" id="MobiDB-lite"/>
    </source>
</evidence>
<dbReference type="Gene3D" id="3.40.1730.10">
    <property type="entry name" value="pa0076 domain"/>
    <property type="match status" value="1"/>
</dbReference>
<accession>A0ABT5TC66</accession>
<feature type="region of interest" description="Disordered" evidence="1">
    <location>
        <begin position="1"/>
        <end position="140"/>
    </location>
</feature>
<dbReference type="InterPro" id="IPR038225">
    <property type="entry name" value="TagF_sf"/>
</dbReference>
<protein>
    <submittedName>
        <fullName evidence="2">Type VI secretion system-associated protein TagF</fullName>
    </submittedName>
</protein>
<comment type="caution">
    <text evidence="2">The sequence shown here is derived from an EMBL/GenBank/DDBJ whole genome shotgun (WGS) entry which is preliminary data.</text>
</comment>
<dbReference type="RefSeq" id="WP_274352621.1">
    <property type="nucleotide sequence ID" value="NZ_JAQZSM010000011.1"/>
</dbReference>
<proteinExistence type="predicted"/>